<dbReference type="OrthoDB" id="40254at2759"/>
<evidence type="ECO:0000313" key="4">
    <source>
        <dbReference type="Proteomes" id="UP001153069"/>
    </source>
</evidence>
<sequence length="374" mass="42252">MPKHLYEDEALAQEVYQEQNDTRYAKQVEQELEDEELARQLARAEERALAAEERARGRPPARPWTLRRVLSYVVPLIIVVVGTIALVYAMKADDTEVPPSPTLGIPFFEDQDPWEGLTPNEVVRWNNGGSGGLKLDVVDALDGKWEDIFHAVVKDYDEGAPRALALSTEKQGHDPECEPIDNKSKVCNGNYGDTQWRGINQVLIQNGFIVAATSKMNEFYLAKATNPQKRYTMCHEMGHSFGLPHTDEDFFNEDLGNCMDYTSNPAANVSPDHSNFVFLKDLYGTTPGTARALKQSDSPSRVSQILNHRRIPDDIKAQLKEISLQFENRSFDEKPRTRAWRLLLRNEDAEAHDVALGNGWSVRMHKLLASDESD</sequence>
<keyword evidence="2" id="KW-0812">Transmembrane</keyword>
<comment type="caution">
    <text evidence="3">The sequence shown here is derived from an EMBL/GenBank/DDBJ whole genome shotgun (WGS) entry which is preliminary data.</text>
</comment>
<accession>A0A9N8HC92</accession>
<gene>
    <name evidence="3" type="ORF">SEMRO_397_G134500.1</name>
</gene>
<dbReference type="AlphaFoldDB" id="A0A9N8HC92"/>
<keyword evidence="1" id="KW-0175">Coiled coil</keyword>
<keyword evidence="2" id="KW-0472">Membrane</keyword>
<dbReference type="SUPFAM" id="SSF55486">
    <property type="entry name" value="Metalloproteases ('zincins'), catalytic domain"/>
    <property type="match status" value="1"/>
</dbReference>
<dbReference type="Proteomes" id="UP001153069">
    <property type="component" value="Unassembled WGS sequence"/>
</dbReference>
<dbReference type="EMBL" id="CAICTM010000396">
    <property type="protein sequence ID" value="CAB9509618.1"/>
    <property type="molecule type" value="Genomic_DNA"/>
</dbReference>
<reference evidence="3" key="1">
    <citation type="submission" date="2020-06" db="EMBL/GenBank/DDBJ databases">
        <authorList>
            <consortium name="Plant Systems Biology data submission"/>
        </authorList>
    </citation>
    <scope>NUCLEOTIDE SEQUENCE</scope>
    <source>
        <strain evidence="3">D6</strain>
    </source>
</reference>
<feature type="coiled-coil region" evidence="1">
    <location>
        <begin position="25"/>
        <end position="54"/>
    </location>
</feature>
<dbReference type="InterPro" id="IPR024079">
    <property type="entry name" value="MetalloPept_cat_dom_sf"/>
</dbReference>
<keyword evidence="2" id="KW-1133">Transmembrane helix</keyword>
<evidence type="ECO:0000313" key="3">
    <source>
        <dbReference type="EMBL" id="CAB9509618.1"/>
    </source>
</evidence>
<proteinExistence type="predicted"/>
<organism evidence="3 4">
    <name type="scientific">Seminavis robusta</name>
    <dbReference type="NCBI Taxonomy" id="568900"/>
    <lineage>
        <taxon>Eukaryota</taxon>
        <taxon>Sar</taxon>
        <taxon>Stramenopiles</taxon>
        <taxon>Ochrophyta</taxon>
        <taxon>Bacillariophyta</taxon>
        <taxon>Bacillariophyceae</taxon>
        <taxon>Bacillariophycidae</taxon>
        <taxon>Naviculales</taxon>
        <taxon>Naviculaceae</taxon>
        <taxon>Seminavis</taxon>
    </lineage>
</organism>
<evidence type="ECO:0000256" key="1">
    <source>
        <dbReference type="SAM" id="Coils"/>
    </source>
</evidence>
<dbReference type="GO" id="GO:0008237">
    <property type="term" value="F:metallopeptidase activity"/>
    <property type="evidence" value="ECO:0007669"/>
    <property type="project" value="InterPro"/>
</dbReference>
<keyword evidence="4" id="KW-1185">Reference proteome</keyword>
<feature type="transmembrane region" description="Helical" evidence="2">
    <location>
        <begin position="69"/>
        <end position="90"/>
    </location>
</feature>
<evidence type="ECO:0000256" key="2">
    <source>
        <dbReference type="SAM" id="Phobius"/>
    </source>
</evidence>
<dbReference type="Gene3D" id="3.40.390.10">
    <property type="entry name" value="Collagenase (Catalytic Domain)"/>
    <property type="match status" value="1"/>
</dbReference>
<protein>
    <submittedName>
        <fullName evidence="3">Uncharacterized protein</fullName>
    </submittedName>
</protein>
<name>A0A9N8HC92_9STRA</name>